<dbReference type="EMBL" id="JWZT01003545">
    <property type="protein sequence ID" value="KII66389.1"/>
    <property type="molecule type" value="Genomic_DNA"/>
</dbReference>
<organism evidence="1 3">
    <name type="scientific">Thelohanellus kitauei</name>
    <name type="common">Myxosporean</name>
    <dbReference type="NCBI Taxonomy" id="669202"/>
    <lineage>
        <taxon>Eukaryota</taxon>
        <taxon>Metazoa</taxon>
        <taxon>Cnidaria</taxon>
        <taxon>Myxozoa</taxon>
        <taxon>Myxosporea</taxon>
        <taxon>Bivalvulida</taxon>
        <taxon>Platysporina</taxon>
        <taxon>Myxobolidae</taxon>
        <taxon>Thelohanellus</taxon>
    </lineage>
</organism>
<proteinExistence type="predicted"/>
<evidence type="ECO:0000313" key="1">
    <source>
        <dbReference type="EMBL" id="KII65525.1"/>
    </source>
</evidence>
<protein>
    <submittedName>
        <fullName evidence="1">Uncharacterized protein</fullName>
    </submittedName>
</protein>
<comment type="caution">
    <text evidence="1">The sequence shown here is derived from an EMBL/GenBank/DDBJ whole genome shotgun (WGS) entry which is preliminary data.</text>
</comment>
<dbReference type="Proteomes" id="UP000031668">
    <property type="component" value="Unassembled WGS sequence"/>
</dbReference>
<gene>
    <name evidence="1" type="ORF">RF11_10728</name>
    <name evidence="2" type="ORF">RF11_15395</name>
</gene>
<evidence type="ECO:0000313" key="2">
    <source>
        <dbReference type="EMBL" id="KII66389.1"/>
    </source>
</evidence>
<reference evidence="1 3" key="1">
    <citation type="journal article" date="2014" name="Genome Biol. Evol.">
        <title>The genome of the myxosporean Thelohanellus kitauei shows adaptations to nutrient acquisition within its fish host.</title>
        <authorList>
            <person name="Yang Y."/>
            <person name="Xiong J."/>
            <person name="Zhou Z."/>
            <person name="Huo F."/>
            <person name="Miao W."/>
            <person name="Ran C."/>
            <person name="Liu Y."/>
            <person name="Zhang J."/>
            <person name="Feng J."/>
            <person name="Wang M."/>
            <person name="Wang M."/>
            <person name="Wang L."/>
            <person name="Yao B."/>
        </authorList>
    </citation>
    <scope>NUCLEOTIDE SEQUENCE [LARGE SCALE GENOMIC DNA]</scope>
    <source>
        <strain evidence="1">Wuqing</strain>
    </source>
</reference>
<dbReference type="EMBL" id="JWZT01003799">
    <property type="protein sequence ID" value="KII65525.1"/>
    <property type="molecule type" value="Genomic_DNA"/>
</dbReference>
<name>A0A0C2MMD8_THEKT</name>
<keyword evidence="3" id="KW-1185">Reference proteome</keyword>
<evidence type="ECO:0000313" key="3">
    <source>
        <dbReference type="Proteomes" id="UP000031668"/>
    </source>
</evidence>
<dbReference type="OrthoDB" id="10047020at2759"/>
<dbReference type="AlphaFoldDB" id="A0A0C2MMD8"/>
<sequence>MNIPTLSKFFIYIEIHCCFFNANLFYKFIQNSILNDLVPLHCIEKLGYLLHRLSSALSDERYTQKLRVDQKLFLYEDIKAIHHFIFNQDLINDVFSKCESHLIKKFKFKPCESTTSSEFQIYKDIMENILVSFNKANYLDKNTACIYKNLHHEYSSNIANNPNNQDHIAIGSDSRSNSQISSQTCLYIKKSFLRILKWFSLIYELKFIFGDLNSKIENLEFHGSL</sequence>
<accession>A0A0C2MMD8</accession>